<dbReference type="InterPro" id="IPR001041">
    <property type="entry name" value="2Fe-2S_ferredoxin-type"/>
</dbReference>
<keyword evidence="5" id="KW-1185">Reference proteome</keyword>
<evidence type="ECO:0008006" key="6">
    <source>
        <dbReference type="Google" id="ProtNLM"/>
    </source>
</evidence>
<organism evidence="4 5">
    <name type="scientific">Discostella pseudostelligera</name>
    <dbReference type="NCBI Taxonomy" id="259834"/>
    <lineage>
        <taxon>Eukaryota</taxon>
        <taxon>Sar</taxon>
        <taxon>Stramenopiles</taxon>
        <taxon>Ochrophyta</taxon>
        <taxon>Bacillariophyta</taxon>
        <taxon>Coscinodiscophyceae</taxon>
        <taxon>Thalassiosirophycidae</taxon>
        <taxon>Stephanodiscales</taxon>
        <taxon>Stephanodiscaceae</taxon>
        <taxon>Discostella</taxon>
    </lineage>
</organism>
<proteinExistence type="predicted"/>
<keyword evidence="1" id="KW-0479">Metal-binding</keyword>
<dbReference type="CDD" id="cd00207">
    <property type="entry name" value="fer2"/>
    <property type="match status" value="1"/>
</dbReference>
<dbReference type="AlphaFoldDB" id="A0ABD3N2C9"/>
<comment type="caution">
    <text evidence="4">The sequence shown here is derived from an EMBL/GenBank/DDBJ whole genome shotgun (WGS) entry which is preliminary data.</text>
</comment>
<gene>
    <name evidence="4" type="ORF">ACHAWU_007965</name>
</gene>
<keyword evidence="1" id="KW-0408">Iron</keyword>
<feature type="signal peptide" evidence="3">
    <location>
        <begin position="1"/>
        <end position="28"/>
    </location>
</feature>
<protein>
    <recommendedName>
        <fullName evidence="6">Ferredoxin</fullName>
    </recommendedName>
</protein>
<accession>A0ABD3N2C9</accession>
<reference evidence="4 5" key="1">
    <citation type="submission" date="2024-10" db="EMBL/GenBank/DDBJ databases">
        <title>Updated reference genomes for cyclostephanoid diatoms.</title>
        <authorList>
            <person name="Roberts W.R."/>
            <person name="Alverson A.J."/>
        </authorList>
    </citation>
    <scope>NUCLEOTIDE SEQUENCE [LARGE SCALE GENOMIC DNA]</scope>
    <source>
        <strain evidence="4 5">AJA232-27</strain>
    </source>
</reference>
<dbReference type="SUPFAM" id="SSF54292">
    <property type="entry name" value="2Fe-2S ferredoxin-like"/>
    <property type="match status" value="1"/>
</dbReference>
<dbReference type="InterPro" id="IPR036010">
    <property type="entry name" value="2Fe-2S_ferredoxin-like_sf"/>
</dbReference>
<evidence type="ECO:0000313" key="4">
    <source>
        <dbReference type="EMBL" id="KAL3766875.1"/>
    </source>
</evidence>
<dbReference type="GO" id="GO:0051537">
    <property type="term" value="F:2 iron, 2 sulfur cluster binding"/>
    <property type="evidence" value="ECO:0007669"/>
    <property type="project" value="UniProtKB-KW"/>
</dbReference>
<evidence type="ECO:0000313" key="5">
    <source>
        <dbReference type="Proteomes" id="UP001530293"/>
    </source>
</evidence>
<dbReference type="Gene3D" id="3.10.20.30">
    <property type="match status" value="1"/>
</dbReference>
<feature type="chain" id="PRO_5044802294" description="Ferredoxin" evidence="3">
    <location>
        <begin position="29"/>
        <end position="285"/>
    </location>
</feature>
<dbReference type="Proteomes" id="UP001530293">
    <property type="component" value="Unassembled WGS sequence"/>
</dbReference>
<dbReference type="EMBL" id="JALLBG020000079">
    <property type="protein sequence ID" value="KAL3766875.1"/>
    <property type="molecule type" value="Genomic_DNA"/>
</dbReference>
<keyword evidence="2" id="KW-0411">Iron-sulfur</keyword>
<evidence type="ECO:0000256" key="2">
    <source>
        <dbReference type="ARBA" id="ARBA00023014"/>
    </source>
</evidence>
<keyword evidence="1" id="KW-0001">2Fe-2S</keyword>
<evidence type="ECO:0000256" key="3">
    <source>
        <dbReference type="SAM" id="SignalP"/>
    </source>
</evidence>
<keyword evidence="3" id="KW-0732">Signal</keyword>
<dbReference type="InterPro" id="IPR012675">
    <property type="entry name" value="Beta-grasp_dom_sf"/>
</dbReference>
<sequence length="285" mass="31817">MTAARAQQLVRRVGFVALILFYAKSVSAAPRHLPWFKHCALFCSVPSRMQPILMPLLFKQHNRPRNANKGSSRNSQSNKNDASELDIGYPVQIIHQGHTSTIFVRKGEPILHALERQSTSSSNKISIHPQHSSGVVELGVCSEEERETSSLAISYIPNECRRGNCLTCSARLGSSTSEQNNIHANVNNGLSPTVDTDLTQLGYILTCCSFVTGPGVTLELEQNDDVWDAVYRRRICNTESMQLGMEAQARLLRRVDEENVGRWKRRMEKVLEGTGDDEPKEIIGQ</sequence>
<name>A0ABD3N2C9_9STRA</name>
<evidence type="ECO:0000256" key="1">
    <source>
        <dbReference type="ARBA" id="ARBA00022714"/>
    </source>
</evidence>